<feature type="binding site" evidence="6">
    <location>
        <position position="149"/>
    </location>
    <ligand>
        <name>S-adenosyl-L-methionine</name>
        <dbReference type="ChEBI" id="CHEBI:59789"/>
    </ligand>
</feature>
<dbReference type="SMART" id="SM00138">
    <property type="entry name" value="MeTrc"/>
    <property type="match status" value="1"/>
</dbReference>
<dbReference type="PIRSF" id="PIRSF000410">
    <property type="entry name" value="CheR"/>
    <property type="match status" value="1"/>
</dbReference>
<dbReference type="Pfam" id="PF01739">
    <property type="entry name" value="CheR"/>
    <property type="match status" value="1"/>
</dbReference>
<reference evidence="8 9" key="1">
    <citation type="submission" date="2018-08" db="EMBL/GenBank/DDBJ databases">
        <title>Pseudooceanicola sediminis CY03 in the family Rhodobacteracea.</title>
        <authorList>
            <person name="Zhang Y.-J."/>
        </authorList>
    </citation>
    <scope>NUCLEOTIDE SEQUENCE [LARGE SCALE GENOMIC DNA]</scope>
    <source>
        <strain evidence="8 9">CY03</strain>
    </source>
</reference>
<gene>
    <name evidence="8" type="ORF">DL237_13830</name>
</gene>
<dbReference type="Pfam" id="PF03705">
    <property type="entry name" value="CheR_N"/>
    <property type="match status" value="1"/>
</dbReference>
<dbReference type="RefSeq" id="WP_119399673.1">
    <property type="nucleotide sequence ID" value="NZ_QWJJ01000012.1"/>
</dbReference>
<dbReference type="Proteomes" id="UP000265848">
    <property type="component" value="Unassembled WGS sequence"/>
</dbReference>
<evidence type="ECO:0000256" key="4">
    <source>
        <dbReference type="ARBA" id="ARBA00022691"/>
    </source>
</evidence>
<comment type="catalytic activity">
    <reaction evidence="1 5">
        <text>L-glutamyl-[protein] + S-adenosyl-L-methionine = [protein]-L-glutamate 5-O-methyl ester + S-adenosyl-L-homocysteine</text>
        <dbReference type="Rhea" id="RHEA:24452"/>
        <dbReference type="Rhea" id="RHEA-COMP:10208"/>
        <dbReference type="Rhea" id="RHEA-COMP:10311"/>
        <dbReference type="ChEBI" id="CHEBI:29973"/>
        <dbReference type="ChEBI" id="CHEBI:57856"/>
        <dbReference type="ChEBI" id="CHEBI:59789"/>
        <dbReference type="ChEBI" id="CHEBI:82795"/>
        <dbReference type="EC" id="2.1.1.80"/>
    </reaction>
</comment>
<dbReference type="InterPro" id="IPR000780">
    <property type="entry name" value="CheR_MeTrfase"/>
</dbReference>
<keyword evidence="4 5" id="KW-0949">S-adenosyl-L-methionine</keyword>
<dbReference type="EMBL" id="QWJJ01000012">
    <property type="protein sequence ID" value="RII38020.1"/>
    <property type="molecule type" value="Genomic_DNA"/>
</dbReference>
<proteinExistence type="predicted"/>
<evidence type="ECO:0000256" key="5">
    <source>
        <dbReference type="PIRNR" id="PIRNR000410"/>
    </source>
</evidence>
<keyword evidence="9" id="KW-1185">Reference proteome</keyword>
<dbReference type="SUPFAM" id="SSF47757">
    <property type="entry name" value="Chemotaxis receptor methyltransferase CheR, N-terminal domain"/>
    <property type="match status" value="1"/>
</dbReference>
<dbReference type="PANTHER" id="PTHR24422">
    <property type="entry name" value="CHEMOTAXIS PROTEIN METHYLTRANSFERASE"/>
    <property type="match status" value="1"/>
</dbReference>
<feature type="binding site" evidence="6">
    <location>
        <begin position="208"/>
        <end position="209"/>
    </location>
    <ligand>
        <name>S-adenosyl-L-methionine</name>
        <dbReference type="ChEBI" id="CHEBI:59789"/>
    </ligand>
</feature>
<protein>
    <recommendedName>
        <fullName evidence="5">Chemotaxis protein methyltransferase</fullName>
        <ecNumber evidence="5">2.1.1.80</ecNumber>
    </recommendedName>
</protein>
<dbReference type="SUPFAM" id="SSF53335">
    <property type="entry name" value="S-adenosyl-L-methionine-dependent methyltransferases"/>
    <property type="match status" value="1"/>
</dbReference>
<dbReference type="AlphaFoldDB" id="A0A399IYF3"/>
<dbReference type="InterPro" id="IPR026024">
    <property type="entry name" value="Chemotaxis_MeTrfase_CheR"/>
</dbReference>
<accession>A0A399IYF3</accession>
<organism evidence="8 9">
    <name type="scientific">Pseudooceanicola sediminis</name>
    <dbReference type="NCBI Taxonomy" id="2211117"/>
    <lineage>
        <taxon>Bacteria</taxon>
        <taxon>Pseudomonadati</taxon>
        <taxon>Pseudomonadota</taxon>
        <taxon>Alphaproteobacteria</taxon>
        <taxon>Rhodobacterales</taxon>
        <taxon>Paracoccaceae</taxon>
        <taxon>Pseudooceanicola</taxon>
    </lineage>
</organism>
<dbReference type="EC" id="2.1.1.80" evidence="5"/>
<dbReference type="InterPro" id="IPR022642">
    <property type="entry name" value="CheR_C"/>
</dbReference>
<feature type="binding site" evidence="6">
    <location>
        <position position="123"/>
    </location>
    <ligand>
        <name>S-adenosyl-L-methionine</name>
        <dbReference type="ChEBI" id="CHEBI:59789"/>
    </ligand>
</feature>
<dbReference type="Gene3D" id="3.40.50.150">
    <property type="entry name" value="Vaccinia Virus protein VP39"/>
    <property type="match status" value="1"/>
</dbReference>
<dbReference type="OrthoDB" id="9816309at2"/>
<dbReference type="InterPro" id="IPR036804">
    <property type="entry name" value="CheR_N_sf"/>
</dbReference>
<dbReference type="PANTHER" id="PTHR24422:SF26">
    <property type="entry name" value="CHEMOTAXIS PROTEIN METHYLTRANSFERASE"/>
    <property type="match status" value="1"/>
</dbReference>
<evidence type="ECO:0000259" key="7">
    <source>
        <dbReference type="PROSITE" id="PS50123"/>
    </source>
</evidence>
<comment type="caution">
    <text evidence="8">The sequence shown here is derived from an EMBL/GenBank/DDBJ whole genome shotgun (WGS) entry which is preliminary data.</text>
</comment>
<dbReference type="InterPro" id="IPR029063">
    <property type="entry name" value="SAM-dependent_MTases_sf"/>
</dbReference>
<name>A0A399IYF3_9RHOB</name>
<feature type="binding site" evidence="6">
    <location>
        <position position="77"/>
    </location>
    <ligand>
        <name>S-adenosyl-L-methionine</name>
        <dbReference type="ChEBI" id="CHEBI:59789"/>
    </ligand>
</feature>
<dbReference type="GO" id="GO:0008983">
    <property type="term" value="F:protein-glutamate O-methyltransferase activity"/>
    <property type="evidence" value="ECO:0007669"/>
    <property type="project" value="UniProtKB-EC"/>
</dbReference>
<feature type="domain" description="CheR-type methyltransferase" evidence="7">
    <location>
        <begin position="1"/>
        <end position="284"/>
    </location>
</feature>
<evidence type="ECO:0000256" key="1">
    <source>
        <dbReference type="ARBA" id="ARBA00001541"/>
    </source>
</evidence>
<dbReference type="CDD" id="cd02440">
    <property type="entry name" value="AdoMet_MTases"/>
    <property type="match status" value="1"/>
</dbReference>
<evidence type="ECO:0000256" key="2">
    <source>
        <dbReference type="ARBA" id="ARBA00022603"/>
    </source>
</evidence>
<dbReference type="InterPro" id="IPR050903">
    <property type="entry name" value="Bact_Chemotaxis_MeTrfase"/>
</dbReference>
<evidence type="ECO:0000313" key="8">
    <source>
        <dbReference type="EMBL" id="RII38020.1"/>
    </source>
</evidence>
<dbReference type="Gene3D" id="1.10.155.10">
    <property type="entry name" value="Chemotaxis receptor methyltransferase CheR, N-terminal domain"/>
    <property type="match status" value="1"/>
</dbReference>
<comment type="function">
    <text evidence="5">Methylation of the membrane-bound methyl-accepting chemotaxis proteins (MCP) to form gamma-glutamyl methyl ester residues in MCP.</text>
</comment>
<evidence type="ECO:0000256" key="6">
    <source>
        <dbReference type="PIRSR" id="PIRSR000410-1"/>
    </source>
</evidence>
<dbReference type="InterPro" id="IPR022641">
    <property type="entry name" value="CheR_N"/>
</dbReference>
<dbReference type="PROSITE" id="PS50123">
    <property type="entry name" value="CHER"/>
    <property type="match status" value="1"/>
</dbReference>
<keyword evidence="2 5" id="KW-0489">Methyltransferase</keyword>
<dbReference type="PRINTS" id="PR00996">
    <property type="entry name" value="CHERMTFRASE"/>
</dbReference>
<sequence>MAVSQADSRHVQQFRQMMLSETGINLSASKDVMIESRLKRRLIALELNNLAEYFSYLFDAGGLESELPDIVDLLTTNKTDFFRENAHFDMLAERLIPEALVRERPGRPVNFKVWSAASSTGAEAWTIAMILARATEADRRLNWKILGTDISSRVLAIARRAIYAPSDMAPVPADMRAAYVMTGKGKHGEDLCRIAPELRARVRFAHLNLTDFPYVLEQGLDVVFLRNVLIYFKPELQRKVVAACARQLRPGGYLIVGHSESMIVRQPDLMQVAPGVFCQEGRRI</sequence>
<evidence type="ECO:0000313" key="9">
    <source>
        <dbReference type="Proteomes" id="UP000265848"/>
    </source>
</evidence>
<feature type="binding site" evidence="6">
    <location>
        <position position="83"/>
    </location>
    <ligand>
        <name>S-adenosyl-L-methionine</name>
        <dbReference type="ChEBI" id="CHEBI:59789"/>
    </ligand>
</feature>
<dbReference type="GO" id="GO:0032259">
    <property type="term" value="P:methylation"/>
    <property type="evidence" value="ECO:0007669"/>
    <property type="project" value="UniProtKB-KW"/>
</dbReference>
<feature type="binding site" evidence="6">
    <location>
        <position position="79"/>
    </location>
    <ligand>
        <name>S-adenosyl-L-methionine</name>
        <dbReference type="ChEBI" id="CHEBI:59789"/>
    </ligand>
</feature>
<keyword evidence="3 5" id="KW-0808">Transferase</keyword>
<feature type="binding site" evidence="6">
    <location>
        <begin position="226"/>
        <end position="227"/>
    </location>
    <ligand>
        <name>S-adenosyl-L-methionine</name>
        <dbReference type="ChEBI" id="CHEBI:59789"/>
    </ligand>
</feature>
<evidence type="ECO:0000256" key="3">
    <source>
        <dbReference type="ARBA" id="ARBA00022679"/>
    </source>
</evidence>